<sequence length="191" mass="21928">MGEERSRRIERERDRGRVCVCDVCVRALCACVVACVVCVCGFLLSGGHMTHSGFPTSFTIILTISDHFYNYNLYSFQTMDGGFIQNRRWSIRAIQSIFVSSSSLTPFKVIPDPFQSLNTKGSIFKDNFNMFNVIYYFISLTIFKAIPDPFQSLNTKGSIFKVSLQTYIYIIVIYTTTNKFVWTRMLIFLSN</sequence>
<evidence type="ECO:0000256" key="1">
    <source>
        <dbReference type="SAM" id="Phobius"/>
    </source>
</evidence>
<keyword evidence="1" id="KW-0812">Transmembrane</keyword>
<reference evidence="2 3" key="1">
    <citation type="submission" date="2018-10" db="EMBL/GenBank/DDBJ databases">
        <title>A high-quality apple genome assembly.</title>
        <authorList>
            <person name="Hu J."/>
        </authorList>
    </citation>
    <scope>NUCLEOTIDE SEQUENCE [LARGE SCALE GENOMIC DNA]</scope>
    <source>
        <strain evidence="3">cv. HFTH1</strain>
        <tissue evidence="2">Young leaf</tissue>
    </source>
</reference>
<dbReference type="EMBL" id="RDQH01000343">
    <property type="protein sequence ID" value="RXH67431.1"/>
    <property type="molecule type" value="Genomic_DNA"/>
</dbReference>
<feature type="transmembrane region" description="Helical" evidence="1">
    <location>
        <begin position="166"/>
        <end position="189"/>
    </location>
</feature>
<name>A0A498HE69_MALDO</name>
<dbReference type="Proteomes" id="UP000290289">
    <property type="component" value="Chromosome 17"/>
</dbReference>
<feature type="transmembrane region" description="Helical" evidence="1">
    <location>
        <begin position="20"/>
        <end position="44"/>
    </location>
</feature>
<evidence type="ECO:0000313" key="2">
    <source>
        <dbReference type="EMBL" id="RXH67431.1"/>
    </source>
</evidence>
<keyword evidence="1" id="KW-1133">Transmembrane helix</keyword>
<organism evidence="2 3">
    <name type="scientific">Malus domestica</name>
    <name type="common">Apple</name>
    <name type="synonym">Pyrus malus</name>
    <dbReference type="NCBI Taxonomy" id="3750"/>
    <lineage>
        <taxon>Eukaryota</taxon>
        <taxon>Viridiplantae</taxon>
        <taxon>Streptophyta</taxon>
        <taxon>Embryophyta</taxon>
        <taxon>Tracheophyta</taxon>
        <taxon>Spermatophyta</taxon>
        <taxon>Magnoliopsida</taxon>
        <taxon>eudicotyledons</taxon>
        <taxon>Gunneridae</taxon>
        <taxon>Pentapetalae</taxon>
        <taxon>rosids</taxon>
        <taxon>fabids</taxon>
        <taxon>Rosales</taxon>
        <taxon>Rosaceae</taxon>
        <taxon>Amygdaloideae</taxon>
        <taxon>Maleae</taxon>
        <taxon>Malus</taxon>
    </lineage>
</organism>
<protein>
    <submittedName>
        <fullName evidence="2">Uncharacterized protein</fullName>
    </submittedName>
</protein>
<evidence type="ECO:0000313" key="3">
    <source>
        <dbReference type="Proteomes" id="UP000290289"/>
    </source>
</evidence>
<feature type="transmembrane region" description="Helical" evidence="1">
    <location>
        <begin position="128"/>
        <end position="146"/>
    </location>
</feature>
<accession>A0A498HE69</accession>
<dbReference type="AlphaFoldDB" id="A0A498HE69"/>
<keyword evidence="3" id="KW-1185">Reference proteome</keyword>
<comment type="caution">
    <text evidence="2">The sequence shown here is derived from an EMBL/GenBank/DDBJ whole genome shotgun (WGS) entry which is preliminary data.</text>
</comment>
<keyword evidence="1" id="KW-0472">Membrane</keyword>
<gene>
    <name evidence="2" type="ORF">DVH24_027578</name>
</gene>
<proteinExistence type="predicted"/>